<evidence type="ECO:0000313" key="3">
    <source>
        <dbReference type="EMBL" id="EEC69939.1"/>
    </source>
</evidence>
<organism evidence="3 4">
    <name type="scientific">Oryza sativa subsp. indica</name>
    <name type="common">Rice</name>
    <dbReference type="NCBI Taxonomy" id="39946"/>
    <lineage>
        <taxon>Eukaryota</taxon>
        <taxon>Viridiplantae</taxon>
        <taxon>Streptophyta</taxon>
        <taxon>Embryophyta</taxon>
        <taxon>Tracheophyta</taxon>
        <taxon>Spermatophyta</taxon>
        <taxon>Magnoliopsida</taxon>
        <taxon>Liliopsida</taxon>
        <taxon>Poales</taxon>
        <taxon>Poaceae</taxon>
        <taxon>BOP clade</taxon>
        <taxon>Oryzoideae</taxon>
        <taxon>Oryzeae</taxon>
        <taxon>Oryzinae</taxon>
        <taxon>Oryza</taxon>
        <taxon>Oryza sativa</taxon>
    </lineage>
</organism>
<dbReference type="InterPro" id="IPR045177">
    <property type="entry name" value="FDM1-5/IDN2"/>
</dbReference>
<gene>
    <name evidence="3" type="ORF">OsI_00386</name>
</gene>
<evidence type="ECO:0000259" key="2">
    <source>
        <dbReference type="Pfam" id="PF03469"/>
    </source>
</evidence>
<sequence>MAMDSTAVGGESSQRGGLRASELSASFGLVDGGAVERVFPQKSFDQNIWASERGKNLKRKATVSPTMNCENLTEEEYLVDTEEDSRRISREIDDLRSHLAAKMKELEYCEEIKNLRIELAQKAKEIESLKKLNKEVEAKGESSPKNREKEDFLARMLQLEKELYEKHQLELEVTQLNGTLQVMKHLEGDDDGDIHDKMEKLSGRLERKKECLEELSRELLKKERESNDELQEARKELIMLKQQLQVMKYLDQMEKLSDILECEKKRLEELSGELVKKERESNDELQEARKELTMGLEKMLTGRTAIGIKRMGELDEKPFQTECKRKYGNDDYETKAADLVSSWQEEIRKPSWHPYKIITVDGEDKEVVDDDDTKLRDLWIEYGDDVCNAVKTALSEVNEYNASGRYVVPELWNFRKGRKATMKEVLKYIFGQIETTSKRRRP</sequence>
<dbReference type="GO" id="GO:0080188">
    <property type="term" value="P:gene silencing by siRNA-directed DNA methylation"/>
    <property type="evidence" value="ECO:0007669"/>
    <property type="project" value="InterPro"/>
</dbReference>
<dbReference type="HOGENOM" id="CLU_021775_2_1_1"/>
<dbReference type="PANTHER" id="PTHR21596:SF51">
    <property type="entry name" value="OS01G0147700 PROTEIN"/>
    <property type="match status" value="1"/>
</dbReference>
<name>B8AD92_ORYSI</name>
<evidence type="ECO:0000256" key="1">
    <source>
        <dbReference type="SAM" id="Coils"/>
    </source>
</evidence>
<accession>B8AD92</accession>
<feature type="coiled-coil region" evidence="1">
    <location>
        <begin position="109"/>
        <end position="139"/>
    </location>
</feature>
<keyword evidence="4" id="KW-1185">Reference proteome</keyword>
<protein>
    <recommendedName>
        <fullName evidence="2">Factor of DNA methylation 1-5/IDN2 domain-containing protein</fullName>
    </recommendedName>
</protein>
<keyword evidence="1" id="KW-0175">Coiled coil</keyword>
<dbReference type="OMA" id="MNCENLT"/>
<reference evidence="3 4" key="1">
    <citation type="journal article" date="2005" name="PLoS Biol.">
        <title>The genomes of Oryza sativa: a history of duplications.</title>
        <authorList>
            <person name="Yu J."/>
            <person name="Wang J."/>
            <person name="Lin W."/>
            <person name="Li S."/>
            <person name="Li H."/>
            <person name="Zhou J."/>
            <person name="Ni P."/>
            <person name="Dong W."/>
            <person name="Hu S."/>
            <person name="Zeng C."/>
            <person name="Zhang J."/>
            <person name="Zhang Y."/>
            <person name="Li R."/>
            <person name="Xu Z."/>
            <person name="Li S."/>
            <person name="Li X."/>
            <person name="Zheng H."/>
            <person name="Cong L."/>
            <person name="Lin L."/>
            <person name="Yin J."/>
            <person name="Geng J."/>
            <person name="Li G."/>
            <person name="Shi J."/>
            <person name="Liu J."/>
            <person name="Lv H."/>
            <person name="Li J."/>
            <person name="Wang J."/>
            <person name="Deng Y."/>
            <person name="Ran L."/>
            <person name="Shi X."/>
            <person name="Wang X."/>
            <person name="Wu Q."/>
            <person name="Li C."/>
            <person name="Ren X."/>
            <person name="Wang J."/>
            <person name="Wang X."/>
            <person name="Li D."/>
            <person name="Liu D."/>
            <person name="Zhang X."/>
            <person name="Ji Z."/>
            <person name="Zhao W."/>
            <person name="Sun Y."/>
            <person name="Zhang Z."/>
            <person name="Bao J."/>
            <person name="Han Y."/>
            <person name="Dong L."/>
            <person name="Ji J."/>
            <person name="Chen P."/>
            <person name="Wu S."/>
            <person name="Liu J."/>
            <person name="Xiao Y."/>
            <person name="Bu D."/>
            <person name="Tan J."/>
            <person name="Yang L."/>
            <person name="Ye C."/>
            <person name="Zhang J."/>
            <person name="Xu J."/>
            <person name="Zhou Y."/>
            <person name="Yu Y."/>
            <person name="Zhang B."/>
            <person name="Zhuang S."/>
            <person name="Wei H."/>
            <person name="Liu B."/>
            <person name="Lei M."/>
            <person name="Yu H."/>
            <person name="Li Y."/>
            <person name="Xu H."/>
            <person name="Wei S."/>
            <person name="He X."/>
            <person name="Fang L."/>
            <person name="Zhang Z."/>
            <person name="Zhang Y."/>
            <person name="Huang X."/>
            <person name="Su Z."/>
            <person name="Tong W."/>
            <person name="Li J."/>
            <person name="Tong Z."/>
            <person name="Li S."/>
            <person name="Ye J."/>
            <person name="Wang L."/>
            <person name="Fang L."/>
            <person name="Lei T."/>
            <person name="Chen C."/>
            <person name="Chen H."/>
            <person name="Xu Z."/>
            <person name="Li H."/>
            <person name="Huang H."/>
            <person name="Zhang F."/>
            <person name="Xu H."/>
            <person name="Li N."/>
            <person name="Zhao C."/>
            <person name="Li S."/>
            <person name="Dong L."/>
            <person name="Huang Y."/>
            <person name="Li L."/>
            <person name="Xi Y."/>
            <person name="Qi Q."/>
            <person name="Li W."/>
            <person name="Zhang B."/>
            <person name="Hu W."/>
            <person name="Zhang Y."/>
            <person name="Tian X."/>
            <person name="Jiao Y."/>
            <person name="Liang X."/>
            <person name="Jin J."/>
            <person name="Gao L."/>
            <person name="Zheng W."/>
            <person name="Hao B."/>
            <person name="Liu S."/>
            <person name="Wang W."/>
            <person name="Yuan L."/>
            <person name="Cao M."/>
            <person name="McDermott J."/>
            <person name="Samudrala R."/>
            <person name="Wang J."/>
            <person name="Wong G.K."/>
            <person name="Yang H."/>
        </authorList>
    </citation>
    <scope>NUCLEOTIDE SEQUENCE [LARGE SCALE GENOMIC DNA]</scope>
    <source>
        <strain evidence="4">cv. 93-11</strain>
    </source>
</reference>
<dbReference type="PANTHER" id="PTHR21596">
    <property type="entry name" value="RIBONUCLEASE P SUBUNIT P38"/>
    <property type="match status" value="1"/>
</dbReference>
<dbReference type="EMBL" id="CM000126">
    <property type="protein sequence ID" value="EEC69939.1"/>
    <property type="molecule type" value="Genomic_DNA"/>
</dbReference>
<dbReference type="STRING" id="39946.B8AD92"/>
<proteinExistence type="predicted"/>
<dbReference type="Pfam" id="PF03469">
    <property type="entry name" value="XH"/>
    <property type="match status" value="1"/>
</dbReference>
<dbReference type="Proteomes" id="UP000007015">
    <property type="component" value="Chromosome 1"/>
</dbReference>
<dbReference type="InterPro" id="IPR005379">
    <property type="entry name" value="FDM1-5/IDN2_XH"/>
</dbReference>
<dbReference type="AlphaFoldDB" id="B8AD92"/>
<feature type="coiled-coil region" evidence="1">
    <location>
        <begin position="195"/>
        <end position="295"/>
    </location>
</feature>
<feature type="domain" description="Factor of DNA methylation 1-5/IDN2" evidence="2">
    <location>
        <begin position="309"/>
        <end position="438"/>
    </location>
</feature>
<dbReference type="Gramene" id="BGIOSGA002400-TA">
    <property type="protein sequence ID" value="BGIOSGA002400-PA"/>
    <property type="gene ID" value="BGIOSGA002400"/>
</dbReference>
<evidence type="ECO:0000313" key="4">
    <source>
        <dbReference type="Proteomes" id="UP000007015"/>
    </source>
</evidence>